<keyword evidence="3" id="KW-0732">Signal</keyword>
<dbReference type="Proteomes" id="UP000240010">
    <property type="component" value="Unassembled WGS sequence"/>
</dbReference>
<dbReference type="GO" id="GO:0022857">
    <property type="term" value="F:transmembrane transporter activity"/>
    <property type="evidence" value="ECO:0007669"/>
    <property type="project" value="InterPro"/>
</dbReference>
<dbReference type="GO" id="GO:0030288">
    <property type="term" value="C:outer membrane-bounded periplasmic space"/>
    <property type="evidence" value="ECO:0007669"/>
    <property type="project" value="TreeGrafter"/>
</dbReference>
<feature type="domain" description="CzcB-like barrel-sandwich hybrid" evidence="4">
    <location>
        <begin position="69"/>
        <end position="217"/>
    </location>
</feature>
<dbReference type="GO" id="GO:0015679">
    <property type="term" value="P:plasma membrane copper ion transport"/>
    <property type="evidence" value="ECO:0007669"/>
    <property type="project" value="TreeGrafter"/>
</dbReference>
<proteinExistence type="inferred from homology"/>
<evidence type="ECO:0000256" key="2">
    <source>
        <dbReference type="ARBA" id="ARBA00022448"/>
    </source>
</evidence>
<dbReference type="SUPFAM" id="SSF111369">
    <property type="entry name" value="HlyD-like secretion proteins"/>
    <property type="match status" value="1"/>
</dbReference>
<dbReference type="NCBIfam" id="TIGR01730">
    <property type="entry name" value="RND_mfp"/>
    <property type="match status" value="1"/>
</dbReference>
<dbReference type="Pfam" id="PF25973">
    <property type="entry name" value="BSH_CzcB"/>
    <property type="match status" value="1"/>
</dbReference>
<evidence type="ECO:0000259" key="4">
    <source>
        <dbReference type="Pfam" id="PF25973"/>
    </source>
</evidence>
<evidence type="ECO:0000313" key="7">
    <source>
        <dbReference type="Proteomes" id="UP000240010"/>
    </source>
</evidence>
<evidence type="ECO:0000256" key="1">
    <source>
        <dbReference type="ARBA" id="ARBA00009477"/>
    </source>
</evidence>
<evidence type="ECO:0000256" key="3">
    <source>
        <dbReference type="SAM" id="SignalP"/>
    </source>
</evidence>
<sequence>MRLFFTRSAMALLLSLAGFGSHAAENVIQISQGNLENLGVTVGKPEPVTQIPVLSAPAKVVIPPTQEYIVSASQAGVIDKLNVAIGDKVAKGQVLAQLNSPDLLTLQREYLKAGAAQQASLINYNRDKKLLEEGVIPDRRWQESSSQYHSSVSETDEHKQLLEIAGMTAGEVNHLAQTHRLTRQLNVRAPIAAVVLERLAVAGTHIDMMAPLYRIANLDELWLEIAIPQERMDSIKIGDRVAVEDSKITAKITLLGQSVNPENQTMLARAVMTKTQDFASLRPGQRLNTRIIQPSDKAAFKVPNTAIAQNEGKAFIFIRTQQGFSVTPVTVVGKQGDESIISGELTGDEEIAVKGAVALKANWLGLGSDE</sequence>
<dbReference type="RefSeq" id="WP_104427562.1">
    <property type="nucleotide sequence ID" value="NZ_PTIZ01000001.1"/>
</dbReference>
<dbReference type="GO" id="GO:0046914">
    <property type="term" value="F:transition metal ion binding"/>
    <property type="evidence" value="ECO:0007669"/>
    <property type="project" value="TreeGrafter"/>
</dbReference>
<name>A0A2S6HL92_9GAMM</name>
<comment type="caution">
    <text evidence="6">The sequence shown here is derived from an EMBL/GenBank/DDBJ whole genome shotgun (WGS) entry which is preliminary data.</text>
</comment>
<dbReference type="InterPro" id="IPR051909">
    <property type="entry name" value="MFP_Cation_Efflux"/>
</dbReference>
<evidence type="ECO:0000313" key="6">
    <source>
        <dbReference type="EMBL" id="PPK78216.1"/>
    </source>
</evidence>
<protein>
    <submittedName>
        <fullName evidence="6">Cobalt-zinc-cadmium efflux system membrane fusion protein</fullName>
    </submittedName>
</protein>
<evidence type="ECO:0000259" key="5">
    <source>
        <dbReference type="Pfam" id="PF25975"/>
    </source>
</evidence>
<keyword evidence="2" id="KW-0813">Transport</keyword>
<accession>A0A2S6HL92</accession>
<feature type="domain" description="CzcB-like C-terminal circularly permuted SH3-like" evidence="5">
    <location>
        <begin position="301"/>
        <end position="360"/>
    </location>
</feature>
<dbReference type="InterPro" id="IPR006143">
    <property type="entry name" value="RND_pump_MFP"/>
</dbReference>
<organism evidence="6 7">
    <name type="scientific">Methylobacter tundripaludum</name>
    <dbReference type="NCBI Taxonomy" id="173365"/>
    <lineage>
        <taxon>Bacteria</taxon>
        <taxon>Pseudomonadati</taxon>
        <taxon>Pseudomonadota</taxon>
        <taxon>Gammaproteobacteria</taxon>
        <taxon>Methylococcales</taxon>
        <taxon>Methylococcaceae</taxon>
        <taxon>Methylobacter</taxon>
    </lineage>
</organism>
<dbReference type="Gene3D" id="2.40.420.20">
    <property type="match status" value="1"/>
</dbReference>
<dbReference type="EMBL" id="PTIZ01000001">
    <property type="protein sequence ID" value="PPK78216.1"/>
    <property type="molecule type" value="Genomic_DNA"/>
</dbReference>
<dbReference type="GO" id="GO:0016020">
    <property type="term" value="C:membrane"/>
    <property type="evidence" value="ECO:0007669"/>
    <property type="project" value="InterPro"/>
</dbReference>
<dbReference type="PANTHER" id="PTHR30097:SF4">
    <property type="entry name" value="SLR6042 PROTEIN"/>
    <property type="match status" value="1"/>
</dbReference>
<feature type="chain" id="PRO_5015746997" evidence="3">
    <location>
        <begin position="24"/>
        <end position="370"/>
    </location>
</feature>
<comment type="similarity">
    <text evidence="1">Belongs to the membrane fusion protein (MFP) (TC 8.A.1) family.</text>
</comment>
<dbReference type="Gene3D" id="2.40.30.170">
    <property type="match status" value="1"/>
</dbReference>
<dbReference type="Pfam" id="PF25975">
    <property type="entry name" value="CzcB_C"/>
    <property type="match status" value="1"/>
</dbReference>
<feature type="signal peptide" evidence="3">
    <location>
        <begin position="1"/>
        <end position="23"/>
    </location>
</feature>
<reference evidence="6 7" key="1">
    <citation type="submission" date="2018-02" db="EMBL/GenBank/DDBJ databases">
        <title>Subsurface microbial communities from deep shales in Ohio and West Virginia, USA.</title>
        <authorList>
            <person name="Wrighton K."/>
        </authorList>
    </citation>
    <scope>NUCLEOTIDE SEQUENCE [LARGE SCALE GENOMIC DNA]</scope>
    <source>
        <strain evidence="6 7">OWC-DMM</strain>
    </source>
</reference>
<dbReference type="PANTHER" id="PTHR30097">
    <property type="entry name" value="CATION EFFLUX SYSTEM PROTEIN CUSB"/>
    <property type="match status" value="1"/>
</dbReference>
<dbReference type="AlphaFoldDB" id="A0A2S6HL92"/>
<dbReference type="InterPro" id="IPR058649">
    <property type="entry name" value="CzcB_C"/>
</dbReference>
<dbReference type="Gene3D" id="2.40.50.100">
    <property type="match status" value="1"/>
</dbReference>
<dbReference type="GO" id="GO:0060003">
    <property type="term" value="P:copper ion export"/>
    <property type="evidence" value="ECO:0007669"/>
    <property type="project" value="TreeGrafter"/>
</dbReference>
<gene>
    <name evidence="6" type="ORF">B0F87_101598</name>
</gene>
<dbReference type="InterPro" id="IPR058647">
    <property type="entry name" value="BSH_CzcB-like"/>
</dbReference>